<dbReference type="Pfam" id="PF05860">
    <property type="entry name" value="TPS"/>
    <property type="match status" value="1"/>
</dbReference>
<keyword evidence="5" id="KW-1185">Reference proteome</keyword>
<proteinExistence type="predicted"/>
<dbReference type="Proteomes" id="UP000503129">
    <property type="component" value="Chromosome"/>
</dbReference>
<evidence type="ECO:0000256" key="2">
    <source>
        <dbReference type="SAM" id="SignalP"/>
    </source>
</evidence>
<dbReference type="EMBL" id="CP030118">
    <property type="protein sequence ID" value="QDL06793.1"/>
    <property type="molecule type" value="Genomic_DNA"/>
</dbReference>
<protein>
    <recommendedName>
        <fullName evidence="3">Filamentous haemagglutinin FhaB/tRNA nuclease CdiA-like TPS domain-containing protein</fullName>
    </recommendedName>
</protein>
<evidence type="ECO:0000256" key="1">
    <source>
        <dbReference type="SAM" id="MobiDB-lite"/>
    </source>
</evidence>
<gene>
    <name evidence="4" type="ORF">DP114_01740</name>
</gene>
<feature type="domain" description="Filamentous haemagglutinin FhaB/tRNA nuclease CdiA-like TPS" evidence="3">
    <location>
        <begin position="32"/>
        <end position="144"/>
    </location>
</feature>
<feature type="region of interest" description="Disordered" evidence="1">
    <location>
        <begin position="1082"/>
        <end position="1103"/>
    </location>
</feature>
<dbReference type="InterPro" id="IPR011050">
    <property type="entry name" value="Pectin_lyase_fold/virulence"/>
</dbReference>
<dbReference type="Gene3D" id="2.160.20.10">
    <property type="entry name" value="Single-stranded right-handed beta-helix, Pectin lyase-like"/>
    <property type="match status" value="3"/>
</dbReference>
<feature type="compositionally biased region" description="Polar residues" evidence="1">
    <location>
        <begin position="1082"/>
        <end position="1101"/>
    </location>
</feature>
<name>A0A856M6J8_9CYAN</name>
<evidence type="ECO:0000259" key="3">
    <source>
        <dbReference type="SMART" id="SM00912"/>
    </source>
</evidence>
<dbReference type="AlphaFoldDB" id="A0A856M6J8"/>
<reference evidence="4 5" key="1">
    <citation type="submission" date="2018-06" db="EMBL/GenBank/DDBJ databases">
        <title>Comparative genomics of Brasilonema spp. strains.</title>
        <authorList>
            <person name="Alvarenga D.O."/>
            <person name="Fiore M.F."/>
            <person name="Varani A.M."/>
        </authorList>
    </citation>
    <scope>NUCLEOTIDE SEQUENCE [LARGE SCALE GENOMIC DNA]</scope>
    <source>
        <strain evidence="4 5">CENA114</strain>
    </source>
</reference>
<dbReference type="SMART" id="SM00912">
    <property type="entry name" value="Haemagg_act"/>
    <property type="match status" value="1"/>
</dbReference>
<feature type="signal peptide" evidence="2">
    <location>
        <begin position="1"/>
        <end position="26"/>
    </location>
</feature>
<evidence type="ECO:0000313" key="5">
    <source>
        <dbReference type="Proteomes" id="UP000503129"/>
    </source>
</evidence>
<dbReference type="NCBIfam" id="TIGR01901">
    <property type="entry name" value="adhes_NPXG"/>
    <property type="match status" value="1"/>
</dbReference>
<sequence>MNVWDLKSWFLIGSALSVLHCAQPIAAQVVPDNTLPAAEQTQVTGNPNFQIDGGARRGGNLFHSFQSFSIPTGGSAFFNNALDVQNILTRVTGGSISNIDGLIRANGAANLFMLNPNGIVFGPNASLNIGGSFVGTTANAIRFPNGEFFSSDATQPLPSQLLTINPNALFFNQLAAQAIINRSTANNQTGLQVPAGQSLLLVGGDVRLEGGQIISPGSRVELGGLAGQGIVGLSGTALDWRLSFPDAVARSDVSLSNRSLVDVRGEDGGSIAITPRNLSLSQGSLIWVGIKDGLGNARAQAGDMQLDTTGAISIADDSFIASQVGPGSTGNAGNINITTGSLFVTENAQIGSNTQGQGNAGSININARDTVSWDGNGVIGGTAVYPTGVGNAGDFNITTGSLFVRNDARLGSVTRGQGNTGSININARDTVSMDGGSFIGSGVDPTGVGNSGGINITTGSLSLTNNAQVASYTQGQGNTGRVNINARDRVFLDGTIINDCECGSAIFSQVQPGGVGNSGGINITTESLSLTNGAVLVSDTAGRGDAGSVIINARDRVSIDGAAYGGGKSGISTQVNSGAVGQGGNVTITTGSLSLTNGGYISSGNFGGIGNAGRVTINARDSVQISGTALVPIMDDNNQSRVVSLVSPGTVGSGGDVSITTDSLSVSNQGRIITNTQGQGNAGNIQIQASGSVAFNGGDAISTLEPSGTGRGGNIDITALTLSVLNNAQLSAATAGDGGAGNITVSADTVGLSGGGRLLTTTSSRAHAGDITVNTPSLQLAGATSGLFAGTTSAGDAGNLTIQPRLNGQSVRVNLQDGAQISASTSSNGNGGRLTITAPESITLTGNGSIIAAGTGSSGNGGNLNLQTGTLGIQNQAQVTVSSSGTGSAGNLFVDANRIYLNNSGSIRADTTGGGGNINLGSRLIVLRNGSNITTNATGSNIPGGNIAIDTRFIVAVPKEDSNISANSQDFRGGNVRINAFSLFGIQPRPQLTPSSDITATGATDALSGTIDITRAEIDPTSGLVELPINLVDLSRLIAQGCPANQGNSFVITGRGGLPPTVEQQLDDDAEWQDRRLLTVAEQNPNSTRDSRTTHTPNPKSYTPIIEATGWQRTSSGEIFLVATTPEPTVQHSLKQPVNCIGKH</sequence>
<accession>A0A856M6J8</accession>
<organism evidence="4 5">
    <name type="scientific">Brasilonema sennae CENA114</name>
    <dbReference type="NCBI Taxonomy" id="415709"/>
    <lineage>
        <taxon>Bacteria</taxon>
        <taxon>Bacillati</taxon>
        <taxon>Cyanobacteriota</taxon>
        <taxon>Cyanophyceae</taxon>
        <taxon>Nostocales</taxon>
        <taxon>Scytonemataceae</taxon>
        <taxon>Brasilonema</taxon>
        <taxon>Bromeliae group (in: Brasilonema)</taxon>
    </lineage>
</organism>
<feature type="chain" id="PRO_5032698275" description="Filamentous haemagglutinin FhaB/tRNA nuclease CdiA-like TPS domain-containing protein" evidence="2">
    <location>
        <begin position="27"/>
        <end position="1144"/>
    </location>
</feature>
<dbReference type="SUPFAM" id="SSF51126">
    <property type="entry name" value="Pectin lyase-like"/>
    <property type="match status" value="4"/>
</dbReference>
<dbReference type="RefSeq" id="WP_171975287.1">
    <property type="nucleotide sequence ID" value="NZ_CAWOXK010000001.1"/>
</dbReference>
<dbReference type="InterPro" id="IPR008638">
    <property type="entry name" value="FhaB/CdiA-like_TPS"/>
</dbReference>
<keyword evidence="2" id="KW-0732">Signal</keyword>
<dbReference type="InterPro" id="IPR012334">
    <property type="entry name" value="Pectin_lyas_fold"/>
</dbReference>
<evidence type="ECO:0000313" key="4">
    <source>
        <dbReference type="EMBL" id="QDL06793.1"/>
    </source>
</evidence>
<dbReference type="KEGG" id="bsen:DP114_01740"/>